<keyword evidence="4 8" id="KW-0479">Metal-binding</keyword>
<dbReference type="Gene3D" id="3.20.20.70">
    <property type="entry name" value="Aldolase class I"/>
    <property type="match status" value="1"/>
</dbReference>
<comment type="catalytic activity">
    <reaction evidence="7 8">
        <text>[[Fe-S] cluster scaffold protein carrying a second [4Fe-4S](2+) cluster] + N(6)-octanoyl-L-lysyl-[protein] + 2 oxidized [2Fe-2S]-[ferredoxin] + 2 S-adenosyl-L-methionine + 4 H(+) = [[Fe-S] cluster scaffold protein] + N(6)-[(R)-dihydrolipoyl]-L-lysyl-[protein] + 4 Fe(3+) + 2 hydrogen sulfide + 2 5'-deoxyadenosine + 2 L-methionine + 2 reduced [2Fe-2S]-[ferredoxin]</text>
        <dbReference type="Rhea" id="RHEA:16585"/>
        <dbReference type="Rhea" id="RHEA-COMP:9928"/>
        <dbReference type="Rhea" id="RHEA-COMP:10000"/>
        <dbReference type="Rhea" id="RHEA-COMP:10001"/>
        <dbReference type="Rhea" id="RHEA-COMP:10475"/>
        <dbReference type="Rhea" id="RHEA-COMP:14568"/>
        <dbReference type="Rhea" id="RHEA-COMP:14569"/>
        <dbReference type="ChEBI" id="CHEBI:15378"/>
        <dbReference type="ChEBI" id="CHEBI:17319"/>
        <dbReference type="ChEBI" id="CHEBI:29034"/>
        <dbReference type="ChEBI" id="CHEBI:29919"/>
        <dbReference type="ChEBI" id="CHEBI:33722"/>
        <dbReference type="ChEBI" id="CHEBI:33737"/>
        <dbReference type="ChEBI" id="CHEBI:33738"/>
        <dbReference type="ChEBI" id="CHEBI:57844"/>
        <dbReference type="ChEBI" id="CHEBI:59789"/>
        <dbReference type="ChEBI" id="CHEBI:78809"/>
        <dbReference type="ChEBI" id="CHEBI:83100"/>
        <dbReference type="EC" id="2.8.1.8"/>
    </reaction>
</comment>
<sequence>MKTAKKKIIIADIAALKKNFAYNGLNTVCQSAKCPNIGECYKNKTATFLILGKNCTRACAFCGVDKFTPEPLDADEPKRVARAIKDLGLSYSVITSVTRDDLPDGGAEHFARTITEIKNSIPNVKIEVLVPDFKGEQSSLNIVLAAKPDVFSHNLETVAPLYNMARKGADYKRSLDVLKYAKRKGFKVKTGIMTGLGETLSQIFNLIDDVKNAGIDILTVGQYLAPTKKHLPVVKEYSPKEFEEIEKYALKINIPKIVCGRYVRSSYLAEKHYNS</sequence>
<feature type="domain" description="Radical SAM core" evidence="9">
    <location>
        <begin position="41"/>
        <end position="255"/>
    </location>
</feature>
<dbReference type="OrthoDB" id="9787898at2"/>
<dbReference type="PATRIC" id="fig|1408281.3.peg.511"/>
<dbReference type="AlphaFoldDB" id="A0A0G3WJ15"/>
<dbReference type="STRING" id="1408281.Epro_0498"/>
<dbReference type="InterPro" id="IPR013785">
    <property type="entry name" value="Aldolase_TIM"/>
</dbReference>
<keyword evidence="8" id="KW-0963">Cytoplasm</keyword>
<evidence type="ECO:0000256" key="1">
    <source>
        <dbReference type="ARBA" id="ARBA00022485"/>
    </source>
</evidence>
<dbReference type="EC" id="2.8.1.8" evidence="8"/>
<evidence type="ECO:0000313" key="11">
    <source>
        <dbReference type="Proteomes" id="UP000035337"/>
    </source>
</evidence>
<dbReference type="InterPro" id="IPR007197">
    <property type="entry name" value="rSAM"/>
</dbReference>
<comment type="cofactor">
    <cofactor evidence="8">
        <name>[4Fe-4S] cluster</name>
        <dbReference type="ChEBI" id="CHEBI:49883"/>
    </cofactor>
    <text evidence="8">Binds 2 [4Fe-4S] clusters per subunit. One cluster is coordinated with 3 cysteines and an exchangeable S-adenosyl-L-methionine.</text>
</comment>
<comment type="function">
    <text evidence="8">Catalyzes the radical-mediated insertion of two sulfur atoms into the C-6 and C-8 positions of the octanoyl moiety bound to the lipoyl domains of lipoate-dependent enzymes, thereby converting the octanoylated domains into lipoylated derivatives.</text>
</comment>
<comment type="subcellular location">
    <subcellularLocation>
        <location evidence="8">Cytoplasm</location>
    </subcellularLocation>
</comment>
<comment type="similarity">
    <text evidence="8">Belongs to the radical SAM superfamily. Lipoyl synthase family.</text>
</comment>
<organism evidence="10 11">
    <name type="scientific">Endomicrobium proavitum</name>
    <dbReference type="NCBI Taxonomy" id="1408281"/>
    <lineage>
        <taxon>Bacteria</taxon>
        <taxon>Pseudomonadati</taxon>
        <taxon>Elusimicrobiota</taxon>
        <taxon>Endomicrobiia</taxon>
        <taxon>Endomicrobiales</taxon>
        <taxon>Endomicrobiaceae</taxon>
        <taxon>Endomicrobium</taxon>
    </lineage>
</organism>
<evidence type="ECO:0000256" key="6">
    <source>
        <dbReference type="ARBA" id="ARBA00023014"/>
    </source>
</evidence>
<dbReference type="InterPro" id="IPR006638">
    <property type="entry name" value="Elp3/MiaA/NifB-like_rSAM"/>
</dbReference>
<evidence type="ECO:0000256" key="3">
    <source>
        <dbReference type="ARBA" id="ARBA00022691"/>
    </source>
</evidence>
<name>A0A0G3WJ15_9BACT</name>
<dbReference type="GO" id="GO:0051539">
    <property type="term" value="F:4 iron, 4 sulfur cluster binding"/>
    <property type="evidence" value="ECO:0007669"/>
    <property type="project" value="UniProtKB-UniRule"/>
</dbReference>
<feature type="binding site" evidence="8">
    <location>
        <position position="40"/>
    </location>
    <ligand>
        <name>[4Fe-4S] cluster</name>
        <dbReference type="ChEBI" id="CHEBI:49883"/>
        <label>1</label>
    </ligand>
</feature>
<evidence type="ECO:0000256" key="4">
    <source>
        <dbReference type="ARBA" id="ARBA00022723"/>
    </source>
</evidence>
<dbReference type="PANTHER" id="PTHR10949:SF0">
    <property type="entry name" value="LIPOYL SYNTHASE, MITOCHONDRIAL"/>
    <property type="match status" value="1"/>
</dbReference>
<keyword evidence="5 8" id="KW-0408">Iron</keyword>
<protein>
    <recommendedName>
        <fullName evidence="8">Lipoyl synthase</fullName>
        <ecNumber evidence="8">2.8.1.8</ecNumber>
    </recommendedName>
    <alternativeName>
        <fullName evidence="8">Lip-syn</fullName>
        <shortName evidence="8">LS</shortName>
    </alternativeName>
    <alternativeName>
        <fullName evidence="8">Lipoate synthase</fullName>
    </alternativeName>
    <alternativeName>
        <fullName evidence="8">Lipoic acid synthase</fullName>
    </alternativeName>
    <alternativeName>
        <fullName evidence="8">Sulfur insertion protein LipA</fullName>
    </alternativeName>
</protein>
<dbReference type="GO" id="GO:0009249">
    <property type="term" value="P:protein lipoylation"/>
    <property type="evidence" value="ECO:0007669"/>
    <property type="project" value="UniProtKB-UniRule"/>
</dbReference>
<proteinExistence type="inferred from homology"/>
<keyword evidence="11" id="KW-1185">Reference proteome</keyword>
<dbReference type="NCBIfam" id="NF009544">
    <property type="entry name" value="PRK12928.1"/>
    <property type="match status" value="1"/>
</dbReference>
<feature type="binding site" evidence="8">
    <location>
        <position position="266"/>
    </location>
    <ligand>
        <name>[4Fe-4S] cluster</name>
        <dbReference type="ChEBI" id="CHEBI:49883"/>
        <label>1</label>
    </ligand>
</feature>
<accession>A0A0G3WJ15</accession>
<dbReference type="InterPro" id="IPR003698">
    <property type="entry name" value="Lipoyl_synth"/>
</dbReference>
<feature type="binding site" evidence="8">
    <location>
        <position position="34"/>
    </location>
    <ligand>
        <name>[4Fe-4S] cluster</name>
        <dbReference type="ChEBI" id="CHEBI:49883"/>
        <label>1</label>
    </ligand>
</feature>
<dbReference type="GO" id="GO:0016992">
    <property type="term" value="F:lipoate synthase activity"/>
    <property type="evidence" value="ECO:0007669"/>
    <property type="project" value="UniProtKB-UniRule"/>
</dbReference>
<dbReference type="UniPathway" id="UPA00538">
    <property type="reaction ID" value="UER00593"/>
</dbReference>
<dbReference type="SMART" id="SM00729">
    <property type="entry name" value="Elp3"/>
    <property type="match status" value="1"/>
</dbReference>
<dbReference type="HAMAP" id="MF_00206">
    <property type="entry name" value="Lipoyl_synth"/>
    <property type="match status" value="1"/>
</dbReference>
<dbReference type="Pfam" id="PF04055">
    <property type="entry name" value="Radical_SAM"/>
    <property type="match status" value="1"/>
</dbReference>
<dbReference type="RefSeq" id="WP_052570297.1">
    <property type="nucleotide sequence ID" value="NZ_CP009498.1"/>
</dbReference>
<keyword evidence="1 8" id="KW-0004">4Fe-4S</keyword>
<dbReference type="PROSITE" id="PS51918">
    <property type="entry name" value="RADICAL_SAM"/>
    <property type="match status" value="1"/>
</dbReference>
<evidence type="ECO:0000256" key="2">
    <source>
        <dbReference type="ARBA" id="ARBA00022679"/>
    </source>
</evidence>
<evidence type="ECO:0000313" key="10">
    <source>
        <dbReference type="EMBL" id="AKL97877.1"/>
    </source>
</evidence>
<dbReference type="CDD" id="cd01335">
    <property type="entry name" value="Radical_SAM"/>
    <property type="match status" value="1"/>
</dbReference>
<keyword evidence="2 8" id="KW-0808">Transferase</keyword>
<gene>
    <name evidence="8 10" type="primary">lipA</name>
    <name evidence="10" type="ORF">Epro_0498</name>
</gene>
<feature type="binding site" evidence="8">
    <location>
        <position position="62"/>
    </location>
    <ligand>
        <name>[4Fe-4S] cluster</name>
        <dbReference type="ChEBI" id="CHEBI:49883"/>
        <label>2</label>
        <note>4Fe-4S-S-AdoMet</note>
    </ligand>
</feature>
<dbReference type="SUPFAM" id="SSF102114">
    <property type="entry name" value="Radical SAM enzymes"/>
    <property type="match status" value="1"/>
</dbReference>
<evidence type="ECO:0000256" key="7">
    <source>
        <dbReference type="ARBA" id="ARBA00047326"/>
    </source>
</evidence>
<feature type="binding site" evidence="8">
    <location>
        <position position="59"/>
    </location>
    <ligand>
        <name>[4Fe-4S] cluster</name>
        <dbReference type="ChEBI" id="CHEBI:49883"/>
        <label>2</label>
        <note>4Fe-4S-S-AdoMet</note>
    </ligand>
</feature>
<keyword evidence="3 8" id="KW-0949">S-adenosyl-L-methionine</keyword>
<dbReference type="NCBIfam" id="TIGR00510">
    <property type="entry name" value="lipA"/>
    <property type="match status" value="1"/>
</dbReference>
<dbReference type="EMBL" id="CP009498">
    <property type="protein sequence ID" value="AKL97877.1"/>
    <property type="molecule type" value="Genomic_DNA"/>
</dbReference>
<dbReference type="PANTHER" id="PTHR10949">
    <property type="entry name" value="LIPOYL SYNTHASE"/>
    <property type="match status" value="1"/>
</dbReference>
<dbReference type="KEGG" id="epo:Epro_0498"/>
<dbReference type="InterPro" id="IPR058240">
    <property type="entry name" value="rSAM_sf"/>
</dbReference>
<comment type="pathway">
    <text evidence="8">Protein modification; protein lipoylation via endogenous pathway; protein N(6)-(lipoyl)lysine from octanoyl-[acyl-carrier-protein]: step 2/2.</text>
</comment>
<dbReference type="Proteomes" id="UP000035337">
    <property type="component" value="Chromosome"/>
</dbReference>
<dbReference type="GO" id="GO:0046872">
    <property type="term" value="F:metal ion binding"/>
    <property type="evidence" value="ECO:0007669"/>
    <property type="project" value="UniProtKB-KW"/>
</dbReference>
<dbReference type="NCBIfam" id="NF004019">
    <property type="entry name" value="PRK05481.1"/>
    <property type="match status" value="1"/>
</dbReference>
<feature type="binding site" evidence="8">
    <location>
        <position position="29"/>
    </location>
    <ligand>
        <name>[4Fe-4S] cluster</name>
        <dbReference type="ChEBI" id="CHEBI:49883"/>
        <label>1</label>
    </ligand>
</feature>
<dbReference type="GO" id="GO:0005737">
    <property type="term" value="C:cytoplasm"/>
    <property type="evidence" value="ECO:0007669"/>
    <property type="project" value="UniProtKB-SubCell"/>
</dbReference>
<reference evidence="10 11" key="1">
    <citation type="submission" date="2014-09" db="EMBL/GenBank/DDBJ databases">
        <title>Complete genome sequence of Endomicrobium proavitum.</title>
        <authorList>
            <person name="Zheng H."/>
        </authorList>
    </citation>
    <scope>NUCLEOTIDE SEQUENCE [LARGE SCALE GENOMIC DNA]</scope>
    <source>
        <strain evidence="10 11">Rsa215</strain>
    </source>
</reference>
<evidence type="ECO:0000256" key="5">
    <source>
        <dbReference type="ARBA" id="ARBA00023004"/>
    </source>
</evidence>
<keyword evidence="6 8" id="KW-0411">Iron-sulfur</keyword>
<evidence type="ECO:0000259" key="9">
    <source>
        <dbReference type="PROSITE" id="PS51918"/>
    </source>
</evidence>
<dbReference type="SFLD" id="SFLDS00029">
    <property type="entry name" value="Radical_SAM"/>
    <property type="match status" value="1"/>
</dbReference>
<evidence type="ECO:0000256" key="8">
    <source>
        <dbReference type="HAMAP-Rule" id="MF_00206"/>
    </source>
</evidence>
<feature type="binding site" evidence="8">
    <location>
        <position position="55"/>
    </location>
    <ligand>
        <name>[4Fe-4S] cluster</name>
        <dbReference type="ChEBI" id="CHEBI:49883"/>
        <label>2</label>
        <note>4Fe-4S-S-AdoMet</note>
    </ligand>
</feature>